<dbReference type="RefSeq" id="WP_244519073.1">
    <property type="nucleotide sequence ID" value="NZ_CP067124.1"/>
</dbReference>
<feature type="compositionally biased region" description="Acidic residues" evidence="2">
    <location>
        <begin position="47"/>
        <end position="58"/>
    </location>
</feature>
<organism evidence="4 5">
    <name type="scientific">Paracoccus alcaliphilus</name>
    <dbReference type="NCBI Taxonomy" id="34002"/>
    <lineage>
        <taxon>Bacteria</taxon>
        <taxon>Pseudomonadati</taxon>
        <taxon>Pseudomonadota</taxon>
        <taxon>Alphaproteobacteria</taxon>
        <taxon>Rhodobacterales</taxon>
        <taxon>Paracoccaceae</taxon>
        <taxon>Paracoccus</taxon>
    </lineage>
</organism>
<sequence length="487" mass="53478">MPAQDDDDTRSGPRATERRPATAETRPGFLTAAPLRLRDDAQPAADDAADPDTPEPEAEATPRSARRRAGAGGRAGAGAAARQGAGPRGKGGKGGGKAARAGALPHPRRVRPQGPVRPAASPARIERRHKVIALSFLLAVLLPILISAWYLWARAEDQYASYLGFSVRTESAPAAAELMGGLSTLVGMTSSTSTDSDILYKFIQSQDLVDRVNARLDLREIWSRAEGDPVFSYRGDGSIEDLLAEWERKVRIYYDNGMIDLRVLAFTPEDSHAIAQTILDEGTIRINELNDIAREDTLRYAREELDQSLERLKEARQAVTEFRNRHQLVDPSADVQGQVGVVSSLQQQLAEQLVAIGLLRANAQANDPRIEQGELRISIIREQIEAERLKFGSETGEALSDVVGQFESLSVDRQFAETSYTASLAAYDAARAEAARQSRYLAAYVRPTLAQTAEYPEREKLMAILSGFLLILWTIGVLIFYSLRDRR</sequence>
<feature type="compositionally biased region" description="Basic and acidic residues" evidence="2">
    <location>
        <begin position="9"/>
        <end position="21"/>
    </location>
</feature>
<dbReference type="AlphaFoldDB" id="A0A1H8E597"/>
<dbReference type="GO" id="GO:0005886">
    <property type="term" value="C:plasma membrane"/>
    <property type="evidence" value="ECO:0007669"/>
    <property type="project" value="TreeGrafter"/>
</dbReference>
<evidence type="ECO:0000313" key="4">
    <source>
        <dbReference type="EMBL" id="SEN14739.1"/>
    </source>
</evidence>
<dbReference type="GO" id="GO:0004713">
    <property type="term" value="F:protein tyrosine kinase activity"/>
    <property type="evidence" value="ECO:0007669"/>
    <property type="project" value="TreeGrafter"/>
</dbReference>
<feature type="compositionally biased region" description="Gly residues" evidence="2">
    <location>
        <begin position="86"/>
        <end position="97"/>
    </location>
</feature>
<dbReference type="STRING" id="34002.SAMN04489859_1001200"/>
<evidence type="ECO:0000256" key="2">
    <source>
        <dbReference type="SAM" id="MobiDB-lite"/>
    </source>
</evidence>
<dbReference type="PANTHER" id="PTHR32309">
    <property type="entry name" value="TYROSINE-PROTEIN KINASE"/>
    <property type="match status" value="1"/>
</dbReference>
<protein>
    <submittedName>
        <fullName evidence="4">Capsular polysaccharide transport system permease protein</fullName>
    </submittedName>
</protein>
<feature type="transmembrane region" description="Helical" evidence="3">
    <location>
        <begin position="461"/>
        <end position="483"/>
    </location>
</feature>
<keyword evidence="3" id="KW-0472">Membrane</keyword>
<keyword evidence="1" id="KW-0175">Coiled coil</keyword>
<gene>
    <name evidence="4" type="ORF">SAMN04489859_1001200</name>
</gene>
<dbReference type="InterPro" id="IPR050445">
    <property type="entry name" value="Bact_polysacc_biosynth/exp"/>
</dbReference>
<keyword evidence="5" id="KW-1185">Reference proteome</keyword>
<evidence type="ECO:0000256" key="3">
    <source>
        <dbReference type="SAM" id="Phobius"/>
    </source>
</evidence>
<reference evidence="4 5" key="1">
    <citation type="submission" date="2016-10" db="EMBL/GenBank/DDBJ databases">
        <authorList>
            <person name="de Groot N.N."/>
        </authorList>
    </citation>
    <scope>NUCLEOTIDE SEQUENCE [LARGE SCALE GENOMIC DNA]</scope>
    <source>
        <strain evidence="4 5">DSM 8512</strain>
    </source>
</reference>
<name>A0A1H8E597_9RHOB</name>
<feature type="transmembrane region" description="Helical" evidence="3">
    <location>
        <begin position="131"/>
        <end position="152"/>
    </location>
</feature>
<keyword evidence="3" id="KW-1133">Transmembrane helix</keyword>
<evidence type="ECO:0000256" key="1">
    <source>
        <dbReference type="SAM" id="Coils"/>
    </source>
</evidence>
<feature type="region of interest" description="Disordered" evidence="2">
    <location>
        <begin position="1"/>
        <end position="122"/>
    </location>
</feature>
<dbReference type="PANTHER" id="PTHR32309:SF13">
    <property type="entry name" value="FERRIC ENTEROBACTIN TRANSPORT PROTEIN FEPE"/>
    <property type="match status" value="1"/>
</dbReference>
<keyword evidence="3" id="KW-0812">Transmembrane</keyword>
<feature type="coiled-coil region" evidence="1">
    <location>
        <begin position="298"/>
        <end position="325"/>
    </location>
</feature>
<evidence type="ECO:0000313" key="5">
    <source>
        <dbReference type="Proteomes" id="UP000199054"/>
    </source>
</evidence>
<dbReference type="Proteomes" id="UP000199054">
    <property type="component" value="Unassembled WGS sequence"/>
</dbReference>
<dbReference type="EMBL" id="FODE01000001">
    <property type="protein sequence ID" value="SEN14739.1"/>
    <property type="molecule type" value="Genomic_DNA"/>
</dbReference>
<proteinExistence type="predicted"/>
<accession>A0A1H8E597</accession>